<accession>A0A8J7UL82</accession>
<evidence type="ECO:0000259" key="1">
    <source>
        <dbReference type="Pfam" id="PF08707"/>
    </source>
</evidence>
<feature type="domain" description="Primase C-terminal 2" evidence="1">
    <location>
        <begin position="230"/>
        <end position="304"/>
    </location>
</feature>
<evidence type="ECO:0000313" key="3">
    <source>
        <dbReference type="EMBL" id="MBP0440670.1"/>
    </source>
</evidence>
<organism evidence="3 4">
    <name type="scientific">Tianweitania sediminis</name>
    <dbReference type="NCBI Taxonomy" id="1502156"/>
    <lineage>
        <taxon>Bacteria</taxon>
        <taxon>Pseudomonadati</taxon>
        <taxon>Pseudomonadota</taxon>
        <taxon>Alphaproteobacteria</taxon>
        <taxon>Hyphomicrobiales</taxon>
        <taxon>Phyllobacteriaceae</taxon>
        <taxon>Tianweitania</taxon>
    </lineage>
</organism>
<protein>
    <submittedName>
        <fullName evidence="3">PriCT-2 domain-containing protein</fullName>
    </submittedName>
</protein>
<gene>
    <name evidence="3" type="ORF">J5Y06_18630</name>
</gene>
<evidence type="ECO:0000313" key="4">
    <source>
        <dbReference type="Proteomes" id="UP000666240"/>
    </source>
</evidence>
<dbReference type="Pfam" id="PF09250">
    <property type="entry name" value="Prim-Pol"/>
    <property type="match status" value="1"/>
</dbReference>
<dbReference type="Proteomes" id="UP000666240">
    <property type="component" value="Unassembled WGS sequence"/>
</dbReference>
<comment type="caution">
    <text evidence="3">The sequence shown here is derived from an EMBL/GenBank/DDBJ whole genome shotgun (WGS) entry which is preliminary data.</text>
</comment>
<dbReference type="InterPro" id="IPR015330">
    <property type="entry name" value="DNA_primase/pol_bifunc_N"/>
</dbReference>
<reference evidence="3" key="1">
    <citation type="submission" date="2021-03" db="EMBL/GenBank/DDBJ databases">
        <title>Genome sequencing and assembly of Tianweitania sediminis.</title>
        <authorList>
            <person name="Chhetri G."/>
        </authorList>
    </citation>
    <scope>NUCLEOTIDE SEQUENCE</scope>
    <source>
        <strain evidence="3">Z8</strain>
    </source>
</reference>
<proteinExistence type="predicted"/>
<keyword evidence="4" id="KW-1185">Reference proteome</keyword>
<dbReference type="InterPro" id="IPR014819">
    <property type="entry name" value="PriCT_2"/>
</dbReference>
<feature type="domain" description="DNA primase/polymerase bifunctional N-terminal" evidence="2">
    <location>
        <begin position="18"/>
        <end position="173"/>
    </location>
</feature>
<dbReference type="RefSeq" id="WP_209336689.1">
    <property type="nucleotide sequence ID" value="NZ_JAGIYY010000008.1"/>
</dbReference>
<evidence type="ECO:0000259" key="2">
    <source>
        <dbReference type="Pfam" id="PF09250"/>
    </source>
</evidence>
<sequence>MSDTMTLNDVQQLRRTLLDRGYKPVPVFSIDYHFCNSPGKQPEGKAWNEMAKAGHLPALSTKAMNTGILCDGLRVVDVDVDDPDAAREITHLARDFLGTAPERYRGNSARRTIVYRAAEGEPRKRSVTSATIRNQDGKPAKVEVLGQGQQFVAYGFHPSGAELLWSEPSLGEVVVQDLPTVSEAEITDFLEAAGRVIGASHEQGQDLHHAAASSSPITYTLQGAEEEEIAELLTYVDPDLPYDEWVQILAAIHDATGGSGSGLAMADEWSSRGRKYKNNREMAQKWKSFGKRSGITSATIADYARRGGADLSDIAIRHRGMPAPSWYDPVEAKKIADAILKSAMNKIAAASAAEDDVHNEEDDEDLGGAHDHFDLPETLMRPGGVVQDLTDWICEWTGEPVRIHALGAALVIVGALVGRKVYTQKRPTCTALYIGAVAPSGMGKQHPQNAIKLVLDEIMGSGRGHTGWNVSLPAIAMALMDNASKVMVADEFADKLVGIRHKNASTSQSAISEGLRSLWGTNIGSYTPDVSITRGDVKIHRPNMSFYGSATIRDFTRSLVSKDVTSGLLNRFLILPRFDQVEHGADPEGIMTLPASLRQRLQWLYNCLPDPLQATMAVRGDGFPHNPVMVPMNAEAAAMDEENKAEQKRFMRGADDDPTLSLYGRYAEQIKRVALITACGRNPEDLSRAVLDASAMKFARELVTYSLSQFVLMVRRDMVENQVEANRAAVLNLIRARKEITRSELLRRIRHISARDLKDAIQLLQEAHCIIEARAPTRTNSALVYRYLRG</sequence>
<dbReference type="EMBL" id="JAGIYY010000008">
    <property type="protein sequence ID" value="MBP0440670.1"/>
    <property type="molecule type" value="Genomic_DNA"/>
</dbReference>
<name>A0A8J7UL82_9HYPH</name>
<dbReference type="AlphaFoldDB" id="A0A8J7UL82"/>
<dbReference type="GO" id="GO:0016817">
    <property type="term" value="F:hydrolase activity, acting on acid anhydrides"/>
    <property type="evidence" value="ECO:0007669"/>
    <property type="project" value="InterPro"/>
</dbReference>
<dbReference type="Pfam" id="PF08707">
    <property type="entry name" value="PriCT_2"/>
    <property type="match status" value="1"/>
</dbReference>